<evidence type="ECO:0000313" key="3">
    <source>
        <dbReference type="Proteomes" id="UP001574170"/>
    </source>
</evidence>
<feature type="signal peptide" evidence="1">
    <location>
        <begin position="1"/>
        <end position="18"/>
    </location>
</feature>
<dbReference type="Proteomes" id="UP001574170">
    <property type="component" value="Unassembled WGS sequence"/>
</dbReference>
<name>A0ABV4TRJ9_9FLAO</name>
<sequence length="388" mass="46322">MKYIIALQIIFICSFSYAQNFQIQKLVVDKNTKAPLENVIISNENDNSITNSEGKFLFVSQQNEINLNLLGYNKIKTTFEKLKNEKDTIFMEIKTFELREVVISNTEAFMKKVYDKFQDNLLQNYTLNFFLRNVFKKDQVNILLQDIYARKNKNASLKNNLTIEILNMRKTSLFEKKDKIHFQFPDFDGLFHIIVPQIEKCNFVEIPFNDNNFKKIIFKTNERVQSGQIWTGYFIINRKDYAVVEYSLTLIDDPEKIPYKKILLSKEEYRTTKWTKFTQFTKDSKSNKYYPSNIKIDNQVEMLVYKESKKNIYYDFTMDFFATNSPTNEKIKSNFVIYNDIFRAKFPYSKDFWNNQNQLPLTLELEQFLNSVSEKKDKTKEFEIISNF</sequence>
<gene>
    <name evidence="2" type="ORF">AAGV33_14110</name>
</gene>
<evidence type="ECO:0008006" key="4">
    <source>
        <dbReference type="Google" id="ProtNLM"/>
    </source>
</evidence>
<keyword evidence="3" id="KW-1185">Reference proteome</keyword>
<proteinExistence type="predicted"/>
<dbReference type="RefSeq" id="WP_373392812.1">
    <property type="nucleotide sequence ID" value="NZ_JBCFQJ010000018.1"/>
</dbReference>
<reference evidence="2 3" key="1">
    <citation type="submission" date="2024-04" db="EMBL/GenBank/DDBJ databases">
        <title>New Clade of Flavobacterium.</title>
        <authorList>
            <person name="Matos L."/>
            <person name="Proenca D.N."/>
            <person name="Fransisco R.M."/>
            <person name="Chung A.P."/>
            <person name="Maccario L."/>
            <person name="Sorensen S.J."/>
            <person name="Morais P.V."/>
        </authorList>
    </citation>
    <scope>NUCLEOTIDE SEQUENCE [LARGE SCALE GENOMIC DNA]</scope>
    <source>
        <strain evidence="2 3">FBOR7N2.3</strain>
    </source>
</reference>
<comment type="caution">
    <text evidence="2">The sequence shown here is derived from an EMBL/GenBank/DDBJ whole genome shotgun (WGS) entry which is preliminary data.</text>
</comment>
<organism evidence="2 3">
    <name type="scientific">Flavobacterium magnesitis</name>
    <dbReference type="NCBI Taxonomy" id="3138077"/>
    <lineage>
        <taxon>Bacteria</taxon>
        <taxon>Pseudomonadati</taxon>
        <taxon>Bacteroidota</taxon>
        <taxon>Flavobacteriia</taxon>
        <taxon>Flavobacteriales</taxon>
        <taxon>Flavobacteriaceae</taxon>
        <taxon>Flavobacterium</taxon>
    </lineage>
</organism>
<feature type="chain" id="PRO_5045925698" description="Carboxypeptidase-like regulatory domain-containing protein" evidence="1">
    <location>
        <begin position="19"/>
        <end position="388"/>
    </location>
</feature>
<evidence type="ECO:0000256" key="1">
    <source>
        <dbReference type="SAM" id="SignalP"/>
    </source>
</evidence>
<dbReference type="EMBL" id="JBCFQK010000025">
    <property type="protein sequence ID" value="MFA9195541.1"/>
    <property type="molecule type" value="Genomic_DNA"/>
</dbReference>
<accession>A0ABV4TRJ9</accession>
<protein>
    <recommendedName>
        <fullName evidence="4">Carboxypeptidase-like regulatory domain-containing protein</fullName>
    </recommendedName>
</protein>
<keyword evidence="1" id="KW-0732">Signal</keyword>
<evidence type="ECO:0000313" key="2">
    <source>
        <dbReference type="EMBL" id="MFA9195541.1"/>
    </source>
</evidence>